<evidence type="ECO:0008006" key="4">
    <source>
        <dbReference type="Google" id="ProtNLM"/>
    </source>
</evidence>
<keyword evidence="3" id="KW-1185">Reference proteome</keyword>
<protein>
    <recommendedName>
        <fullName evidence="4">NYN domain-containing protein</fullName>
    </recommendedName>
</protein>
<accession>A0A1I2CRF6</accession>
<organism evidence="2 3">
    <name type="scientific">Actinopolyspora alba</name>
    <dbReference type="NCBI Taxonomy" id="673379"/>
    <lineage>
        <taxon>Bacteria</taxon>
        <taxon>Bacillati</taxon>
        <taxon>Actinomycetota</taxon>
        <taxon>Actinomycetes</taxon>
        <taxon>Actinopolysporales</taxon>
        <taxon>Actinopolysporaceae</taxon>
        <taxon>Actinopolyspora</taxon>
        <taxon>Actinopolyspora alba group</taxon>
    </lineage>
</organism>
<evidence type="ECO:0000313" key="3">
    <source>
        <dbReference type="Proteomes" id="UP000198716"/>
    </source>
</evidence>
<proteinExistence type="predicted"/>
<dbReference type="EMBL" id="FOMZ01000037">
    <property type="protein sequence ID" value="SFE70876.1"/>
    <property type="molecule type" value="Genomic_DNA"/>
</dbReference>
<dbReference type="AlphaFoldDB" id="A0A1I2CRF6"/>
<dbReference type="Gene3D" id="3.40.50.1010">
    <property type="entry name" value="5'-nuclease"/>
    <property type="match status" value="1"/>
</dbReference>
<name>A0A1I2CRF6_9ACTN</name>
<feature type="region of interest" description="Disordered" evidence="1">
    <location>
        <begin position="129"/>
        <end position="150"/>
    </location>
</feature>
<evidence type="ECO:0000256" key="1">
    <source>
        <dbReference type="SAM" id="MobiDB-lite"/>
    </source>
</evidence>
<reference evidence="3" key="1">
    <citation type="submission" date="2016-10" db="EMBL/GenBank/DDBJ databases">
        <authorList>
            <person name="Varghese N."/>
            <person name="Submissions S."/>
        </authorList>
    </citation>
    <scope>NUCLEOTIDE SEQUENCE [LARGE SCALE GENOMIC DNA]</scope>
    <source>
        <strain evidence="3">DSM 45004</strain>
    </source>
</reference>
<dbReference type="Proteomes" id="UP000198716">
    <property type="component" value="Unassembled WGS sequence"/>
</dbReference>
<evidence type="ECO:0000313" key="2">
    <source>
        <dbReference type="EMBL" id="SFE70876.1"/>
    </source>
</evidence>
<sequence length="272" mass="30023">MGALRELARLAEMLECPFPERPAPLRVGVYVDAFNVYYGARGHCGRGTPGWRWLDLASLAMSMINPYVWPDARLERLVYCSAPRERAGDSSSLADQQNYVNALREHIPELEVVHGKYVPRTKSGVLVAKGTSGASQRRVRSPGAGQWPEWLPGEEVTGPDGTEEVLVSISTFEEKGSDVNVASALLIDVLSGRVDAAMVISNDSDLHLPLRHSREHVPVATINPGTNPTARDLRGSRGEGVGGHWWRRLRPEDFYRHQLPDPVGSFAKPKAW</sequence>
<gene>
    <name evidence="2" type="ORF">SAMN04487819_1371</name>
</gene>